<dbReference type="PANTHER" id="PTHR12537">
    <property type="entry name" value="RNA BINDING PROTEIN PUMILIO-RELATED"/>
    <property type="match status" value="1"/>
</dbReference>
<evidence type="ECO:0000256" key="1">
    <source>
        <dbReference type="ARBA" id="ARBA00022517"/>
    </source>
</evidence>
<comment type="caution">
    <text evidence="8">The sequence shown here is derived from an EMBL/GenBank/DDBJ whole genome shotgun (WGS) entry which is preliminary data.</text>
</comment>
<name>A0A9W9SNN1_9EURO</name>
<evidence type="ECO:0000256" key="3">
    <source>
        <dbReference type="ARBA" id="ARBA00022737"/>
    </source>
</evidence>
<dbReference type="RefSeq" id="XP_056558615.1">
    <property type="nucleotide sequence ID" value="XM_056696403.1"/>
</dbReference>
<feature type="region of interest" description="Disordered" evidence="6">
    <location>
        <begin position="424"/>
        <end position="444"/>
    </location>
</feature>
<evidence type="ECO:0000256" key="2">
    <source>
        <dbReference type="ARBA" id="ARBA00022552"/>
    </source>
</evidence>
<keyword evidence="2" id="KW-0698">rRNA processing</keyword>
<dbReference type="Pfam" id="PF00806">
    <property type="entry name" value="PUF"/>
    <property type="match status" value="8"/>
</dbReference>
<gene>
    <name evidence="8" type="ORF">N7496_003472</name>
</gene>
<comment type="function">
    <text evidence="4">RNA-binding nucleolar protein required for pre-rRNA processing. Involved in production of 18S rRNA and assembly of small ribosomal subunit.</text>
</comment>
<feature type="region of interest" description="Disordered" evidence="6">
    <location>
        <begin position="366"/>
        <end position="398"/>
    </location>
</feature>
<reference evidence="8" key="1">
    <citation type="submission" date="2022-11" db="EMBL/GenBank/DDBJ databases">
        <authorList>
            <person name="Petersen C."/>
        </authorList>
    </citation>
    <scope>NUCLEOTIDE SEQUENCE</scope>
    <source>
        <strain evidence="8">IBT 29864</strain>
    </source>
</reference>
<dbReference type="SUPFAM" id="SSF48371">
    <property type="entry name" value="ARM repeat"/>
    <property type="match status" value="1"/>
</dbReference>
<keyword evidence="3" id="KW-0677">Repeat</keyword>
<dbReference type="PROSITE" id="PS50303">
    <property type="entry name" value="PUM_HD"/>
    <property type="match status" value="1"/>
</dbReference>
<dbReference type="Proteomes" id="UP001147782">
    <property type="component" value="Unassembled WGS sequence"/>
</dbReference>
<feature type="domain" description="PUM-HD" evidence="7">
    <location>
        <begin position="438"/>
        <end position="797"/>
    </location>
</feature>
<dbReference type="EMBL" id="JAPZBS010000002">
    <property type="protein sequence ID" value="KAJ5381044.1"/>
    <property type="molecule type" value="Genomic_DNA"/>
</dbReference>
<organism evidence="8 9">
    <name type="scientific">Penicillium cataractarum</name>
    <dbReference type="NCBI Taxonomy" id="2100454"/>
    <lineage>
        <taxon>Eukaryota</taxon>
        <taxon>Fungi</taxon>
        <taxon>Dikarya</taxon>
        <taxon>Ascomycota</taxon>
        <taxon>Pezizomycotina</taxon>
        <taxon>Eurotiomycetes</taxon>
        <taxon>Eurotiomycetidae</taxon>
        <taxon>Eurotiales</taxon>
        <taxon>Aspergillaceae</taxon>
        <taxon>Penicillium</taxon>
    </lineage>
</organism>
<feature type="compositionally biased region" description="Polar residues" evidence="6">
    <location>
        <begin position="367"/>
        <end position="382"/>
    </location>
</feature>
<keyword evidence="1" id="KW-0690">Ribosome biogenesis</keyword>
<evidence type="ECO:0000313" key="9">
    <source>
        <dbReference type="Proteomes" id="UP001147782"/>
    </source>
</evidence>
<dbReference type="CDD" id="cd07920">
    <property type="entry name" value="Pumilio"/>
    <property type="match status" value="1"/>
</dbReference>
<dbReference type="InterPro" id="IPR033712">
    <property type="entry name" value="Pumilio_RNA-bd"/>
</dbReference>
<keyword evidence="9" id="KW-1185">Reference proteome</keyword>
<dbReference type="GO" id="GO:0006364">
    <property type="term" value="P:rRNA processing"/>
    <property type="evidence" value="ECO:0007669"/>
    <property type="project" value="UniProtKB-KW"/>
</dbReference>
<dbReference type="Gene3D" id="1.25.10.10">
    <property type="entry name" value="Leucine-rich Repeat Variant"/>
    <property type="match status" value="1"/>
</dbReference>
<evidence type="ECO:0000256" key="5">
    <source>
        <dbReference type="PROSITE-ProRule" id="PRU00317"/>
    </source>
</evidence>
<feature type="repeat" description="Pumilio" evidence="5">
    <location>
        <begin position="508"/>
        <end position="543"/>
    </location>
</feature>
<dbReference type="InterPro" id="IPR033133">
    <property type="entry name" value="PUM-HD"/>
</dbReference>
<evidence type="ECO:0000256" key="6">
    <source>
        <dbReference type="SAM" id="MobiDB-lite"/>
    </source>
</evidence>
<evidence type="ECO:0000256" key="4">
    <source>
        <dbReference type="ARBA" id="ARBA00024893"/>
    </source>
</evidence>
<dbReference type="SMART" id="SM00025">
    <property type="entry name" value="Pumilio"/>
    <property type="match status" value="8"/>
</dbReference>
<dbReference type="PROSITE" id="PS50302">
    <property type="entry name" value="PUM"/>
    <property type="match status" value="3"/>
</dbReference>
<feature type="repeat" description="Pumilio" evidence="5">
    <location>
        <begin position="544"/>
        <end position="579"/>
    </location>
</feature>
<dbReference type="InterPro" id="IPR001313">
    <property type="entry name" value="Pumilio_RNA-bd_rpt"/>
</dbReference>
<proteinExistence type="predicted"/>
<feature type="compositionally biased region" description="Low complexity" evidence="6">
    <location>
        <begin position="126"/>
        <end position="135"/>
    </location>
</feature>
<protein>
    <recommendedName>
        <fullName evidence="7">PUM-HD domain-containing protein</fullName>
    </recommendedName>
</protein>
<reference evidence="8" key="2">
    <citation type="journal article" date="2023" name="IMA Fungus">
        <title>Comparative genomic study of the Penicillium genus elucidates a diverse pangenome and 15 lateral gene transfer events.</title>
        <authorList>
            <person name="Petersen C."/>
            <person name="Sorensen T."/>
            <person name="Nielsen M.R."/>
            <person name="Sondergaard T.E."/>
            <person name="Sorensen J.L."/>
            <person name="Fitzpatrick D.A."/>
            <person name="Frisvad J.C."/>
            <person name="Nielsen K.L."/>
        </authorList>
    </citation>
    <scope>NUCLEOTIDE SEQUENCE</scope>
    <source>
        <strain evidence="8">IBT 29864</strain>
    </source>
</reference>
<feature type="repeat" description="Pumilio" evidence="5">
    <location>
        <begin position="736"/>
        <end position="771"/>
    </location>
</feature>
<dbReference type="AlphaFoldDB" id="A0A9W9SNN1"/>
<dbReference type="GeneID" id="81435580"/>
<feature type="region of interest" description="Disordered" evidence="6">
    <location>
        <begin position="820"/>
        <end position="846"/>
    </location>
</feature>
<dbReference type="OrthoDB" id="668540at2759"/>
<dbReference type="GO" id="GO:0010608">
    <property type="term" value="P:post-transcriptional regulation of gene expression"/>
    <property type="evidence" value="ECO:0007669"/>
    <property type="project" value="TreeGrafter"/>
</dbReference>
<dbReference type="InterPro" id="IPR016024">
    <property type="entry name" value="ARM-type_fold"/>
</dbReference>
<dbReference type="InterPro" id="IPR011989">
    <property type="entry name" value="ARM-like"/>
</dbReference>
<dbReference type="GO" id="GO:0003730">
    <property type="term" value="F:mRNA 3'-UTR binding"/>
    <property type="evidence" value="ECO:0007669"/>
    <property type="project" value="TreeGrafter"/>
</dbReference>
<feature type="region of interest" description="Disordered" evidence="6">
    <location>
        <begin position="111"/>
        <end position="146"/>
    </location>
</feature>
<feature type="compositionally biased region" description="Low complexity" evidence="6">
    <location>
        <begin position="822"/>
        <end position="836"/>
    </location>
</feature>
<evidence type="ECO:0000313" key="8">
    <source>
        <dbReference type="EMBL" id="KAJ5381044.1"/>
    </source>
</evidence>
<dbReference type="GO" id="GO:0005737">
    <property type="term" value="C:cytoplasm"/>
    <property type="evidence" value="ECO:0007669"/>
    <property type="project" value="TreeGrafter"/>
</dbReference>
<sequence>MATLAGPSVLSRITKEERFISQDGGRDLRNFSFGRDLSLISMSNTEGYQHSSNRHSHSDLDEVPKYGLTLKAPGEDSDMPSIKKPKLGHVKVESSVGQPSHLEKILAKISPESARVSHPESDHSSFRSSQIPQSSDTLPAAGSAETVNSLTQDDKLAELLRLKKELLAANSKIAMQEQELAQNRVIKHTLDQALGPPSEADFGGRDITEQTISNLQNAFNASNPTVGQFQDTWNAQDDSQSDISDALSAGAYNRGRGLWNQNGQSSFGMNTQDHSLDKTYGEALPGPSPPVNQDSGRFWGTAPMYPTGFGAPQGGFQPHRIISGPSNGGYGFYPRPPGEQSRFFQNTNPGPRRSLTQAGRAGPIFPAQNTPWGTLASGTPSDATPKSPGSPPTGSPSVFQPIGIYPVSSYPARSGATTLSPTASEFTTGSVNSSLWTNTSSTGESSMHTYVSPLEPLNYRRLLDKNVSCDWKYIVDKIVCNNDQQASIFLQQKLKVGTSEQKFDIIEAIVSQAYPLMVNRFGNFLVQRCFEHGTPDQVVAIANAIRGNTLSLSMDSFGCHVIQKAFDCVPEDHKTVMVHELLRRIPETVIHRYACHVWQKLFELRWSSEPPQIMAKVNEALEGMWHEVALGETGSLVVQNIFENCIEEEKRPAIEEVLEKVDLLAHGQFGNWCIQHICEHGAPHDKSRAVEHVLHHAVDYSMNQFASKIVEKCLKIGGAEFLDRYLSCVCTGRSDRPRMPLIDIAGDQYGNYLIQWVLMNAAAHQRELVASHIRKHMVSLRGSKFGSRVAMLCCNPSHTTRPGPGTGMQVGRFSHFNEERFSTTNSNNNGRFGRGNQWSPGYSPYR</sequence>
<dbReference type="PANTHER" id="PTHR12537:SF48">
    <property type="entry name" value="MEIOTIC COILED-COIL PROTEIN 2"/>
    <property type="match status" value="1"/>
</dbReference>
<accession>A0A9W9SNN1</accession>
<evidence type="ECO:0000259" key="7">
    <source>
        <dbReference type="PROSITE" id="PS50303"/>
    </source>
</evidence>
<feature type="compositionally biased region" description="Basic and acidic residues" evidence="6">
    <location>
        <begin position="115"/>
        <end position="125"/>
    </location>
</feature>